<comment type="cofactor">
    <cofactor evidence="1 10">
        <name>Zn(2+)</name>
        <dbReference type="ChEBI" id="CHEBI:29105"/>
    </cofactor>
</comment>
<dbReference type="PANTHER" id="PTHR28570:SF2">
    <property type="entry name" value="M18 FAMILY AMINOPEPTIDASE 1-RELATED"/>
    <property type="match status" value="1"/>
</dbReference>
<dbReference type="InterPro" id="IPR023358">
    <property type="entry name" value="Peptidase_M18_dom2"/>
</dbReference>
<evidence type="ECO:0000256" key="4">
    <source>
        <dbReference type="ARBA" id="ARBA00022670"/>
    </source>
</evidence>
<dbReference type="SUPFAM" id="SSF101821">
    <property type="entry name" value="Aminopeptidase/glucanase lid domain"/>
    <property type="match status" value="1"/>
</dbReference>
<keyword evidence="6 9" id="KW-0378">Hydrolase</keyword>
<name>A0A1G7EW90_9PROT</name>
<evidence type="ECO:0000256" key="11">
    <source>
        <dbReference type="SAM" id="SignalP"/>
    </source>
</evidence>
<evidence type="ECO:0000256" key="10">
    <source>
        <dbReference type="RuleBase" id="RU004387"/>
    </source>
</evidence>
<keyword evidence="8 9" id="KW-0482">Metalloprotease</keyword>
<dbReference type="GO" id="GO:0006508">
    <property type="term" value="P:proteolysis"/>
    <property type="evidence" value="ECO:0007669"/>
    <property type="project" value="UniProtKB-KW"/>
</dbReference>
<sequence>MSSLMRPQSAIKSALKPALAAGLMASALIATLPARAADTTCPQGACDSAWKTASKDDKAQADAFGETYKAFLDKARTELLTVAAIRAEAERNGFEEWKPGTPVTPGAKYFHINRDRAMALIIGGSAPTSAGLRIVASHIDSPRLELKGRPVDEAQGFALFQTNYHGGIKTYQWTNIPLALVGRVDTKDGKTVQISIGLKGDDPILMIPDLSPHTARDQMKKNARDVVQHEDLDPIVAHGPHGEDGKFSASEWVFRFLKSNYDIEAADLVSAELSLVPAMKPRDMGLDRRLVAAYGQDDRLAAFASMMAAFDTKRLPHTTIIQFADNEESGNVNVSGASSTYLPDLVSELVYAELGEAYRQPLFTRALRASKALSIDVNPGVNPMSPSAWELTNAPRLGFGVNIKLYGRGFDANSEFIAWTRAALDDANVAWQTTTYKVGRAGGGTLGKELAKLNIDTIDFGVPLLSIHTPVAVSDKMDVLALKNAISAFISKAD</sequence>
<evidence type="ECO:0000256" key="3">
    <source>
        <dbReference type="ARBA" id="ARBA00022438"/>
    </source>
</evidence>
<dbReference type="InterPro" id="IPR001948">
    <property type="entry name" value="Peptidase_M18"/>
</dbReference>
<evidence type="ECO:0000256" key="9">
    <source>
        <dbReference type="RuleBase" id="RU004386"/>
    </source>
</evidence>
<keyword evidence="5 9" id="KW-0479">Metal-binding</keyword>
<keyword evidence="4 9" id="KW-0645">Protease</keyword>
<evidence type="ECO:0000313" key="12">
    <source>
        <dbReference type="EMBL" id="SDE67881.1"/>
    </source>
</evidence>
<dbReference type="PANTHER" id="PTHR28570">
    <property type="entry name" value="ASPARTYL AMINOPEPTIDASE"/>
    <property type="match status" value="1"/>
</dbReference>
<evidence type="ECO:0000256" key="8">
    <source>
        <dbReference type="ARBA" id="ARBA00023049"/>
    </source>
</evidence>
<evidence type="ECO:0000256" key="6">
    <source>
        <dbReference type="ARBA" id="ARBA00022801"/>
    </source>
</evidence>
<dbReference type="RefSeq" id="WP_241493366.1">
    <property type="nucleotide sequence ID" value="NZ_FNAK01000009.1"/>
</dbReference>
<dbReference type="PRINTS" id="PR00932">
    <property type="entry name" value="AMINO1PTASE"/>
</dbReference>
<organism evidence="12 13">
    <name type="scientific">Kordiimonas lacus</name>
    <dbReference type="NCBI Taxonomy" id="637679"/>
    <lineage>
        <taxon>Bacteria</taxon>
        <taxon>Pseudomonadati</taxon>
        <taxon>Pseudomonadota</taxon>
        <taxon>Alphaproteobacteria</taxon>
        <taxon>Kordiimonadales</taxon>
        <taxon>Kordiimonadaceae</taxon>
        <taxon>Kordiimonas</taxon>
    </lineage>
</organism>
<comment type="similarity">
    <text evidence="2 9">Belongs to the peptidase M18 family.</text>
</comment>
<keyword evidence="11" id="KW-0732">Signal</keyword>
<gene>
    <name evidence="12" type="ORF">SAMN04488071_3510</name>
</gene>
<reference evidence="12 13" key="1">
    <citation type="submission" date="2016-10" db="EMBL/GenBank/DDBJ databases">
        <authorList>
            <person name="de Groot N.N."/>
        </authorList>
    </citation>
    <scope>NUCLEOTIDE SEQUENCE [LARGE SCALE GENOMIC DNA]</scope>
    <source>
        <strain evidence="12 13">CGMCC 1.9109</strain>
    </source>
</reference>
<proteinExistence type="inferred from homology"/>
<dbReference type="EMBL" id="FNAK01000009">
    <property type="protein sequence ID" value="SDE67881.1"/>
    <property type="molecule type" value="Genomic_DNA"/>
</dbReference>
<keyword evidence="13" id="KW-1185">Reference proteome</keyword>
<dbReference type="STRING" id="637679.GCA_001550055_01482"/>
<keyword evidence="7 9" id="KW-0862">Zinc</keyword>
<dbReference type="AlphaFoldDB" id="A0A1G7EW90"/>
<evidence type="ECO:0000313" key="13">
    <source>
        <dbReference type="Proteomes" id="UP000183685"/>
    </source>
</evidence>
<keyword evidence="3 9" id="KW-0031">Aminopeptidase</keyword>
<dbReference type="GO" id="GO:0008237">
    <property type="term" value="F:metallopeptidase activity"/>
    <property type="evidence" value="ECO:0007669"/>
    <property type="project" value="UniProtKB-KW"/>
</dbReference>
<dbReference type="SUPFAM" id="SSF53187">
    <property type="entry name" value="Zn-dependent exopeptidases"/>
    <property type="match status" value="1"/>
</dbReference>
<dbReference type="Gene3D" id="2.30.250.10">
    <property type="entry name" value="Aminopeptidase i, Domain 2"/>
    <property type="match status" value="1"/>
</dbReference>
<dbReference type="GO" id="GO:0008270">
    <property type="term" value="F:zinc ion binding"/>
    <property type="evidence" value="ECO:0007669"/>
    <property type="project" value="InterPro"/>
</dbReference>
<feature type="signal peptide" evidence="11">
    <location>
        <begin position="1"/>
        <end position="36"/>
    </location>
</feature>
<evidence type="ECO:0000256" key="1">
    <source>
        <dbReference type="ARBA" id="ARBA00001947"/>
    </source>
</evidence>
<evidence type="ECO:0000256" key="5">
    <source>
        <dbReference type="ARBA" id="ARBA00022723"/>
    </source>
</evidence>
<protein>
    <recommendedName>
        <fullName evidence="10">M18 family aminopeptidase</fullName>
        <ecNumber evidence="10">3.4.11.-</ecNumber>
    </recommendedName>
</protein>
<dbReference type="GO" id="GO:0004177">
    <property type="term" value="F:aminopeptidase activity"/>
    <property type="evidence" value="ECO:0007669"/>
    <property type="project" value="UniProtKB-KW"/>
</dbReference>
<dbReference type="Gene3D" id="3.40.630.10">
    <property type="entry name" value="Zn peptidases"/>
    <property type="match status" value="1"/>
</dbReference>
<accession>A0A1G7EW90</accession>
<dbReference type="Proteomes" id="UP000183685">
    <property type="component" value="Unassembled WGS sequence"/>
</dbReference>
<dbReference type="EC" id="3.4.11.-" evidence="10"/>
<feature type="chain" id="PRO_5010377346" description="M18 family aminopeptidase" evidence="11">
    <location>
        <begin position="37"/>
        <end position="494"/>
    </location>
</feature>
<dbReference type="GO" id="GO:0005737">
    <property type="term" value="C:cytoplasm"/>
    <property type="evidence" value="ECO:0007669"/>
    <property type="project" value="UniProtKB-ARBA"/>
</dbReference>
<evidence type="ECO:0000256" key="2">
    <source>
        <dbReference type="ARBA" id="ARBA00008290"/>
    </source>
</evidence>
<dbReference type="Pfam" id="PF02127">
    <property type="entry name" value="Peptidase_M18"/>
    <property type="match status" value="1"/>
</dbReference>
<evidence type="ECO:0000256" key="7">
    <source>
        <dbReference type="ARBA" id="ARBA00022833"/>
    </source>
</evidence>